<dbReference type="OrthoDB" id="785361at2759"/>
<feature type="domain" description="Endonuclease/exonuclease/phosphatase" evidence="1">
    <location>
        <begin position="7"/>
        <end position="229"/>
    </location>
</feature>
<evidence type="ECO:0000259" key="1">
    <source>
        <dbReference type="Pfam" id="PF03372"/>
    </source>
</evidence>
<dbReference type="STRING" id="1088818.A0A2I0AA64"/>
<reference evidence="2 3" key="1">
    <citation type="journal article" date="2017" name="Nature">
        <title>The Apostasia genome and the evolution of orchids.</title>
        <authorList>
            <person name="Zhang G.Q."/>
            <person name="Liu K.W."/>
            <person name="Li Z."/>
            <person name="Lohaus R."/>
            <person name="Hsiao Y.Y."/>
            <person name="Niu S.C."/>
            <person name="Wang J.Y."/>
            <person name="Lin Y.C."/>
            <person name="Xu Q."/>
            <person name="Chen L.J."/>
            <person name="Yoshida K."/>
            <person name="Fujiwara S."/>
            <person name="Wang Z.W."/>
            <person name="Zhang Y.Q."/>
            <person name="Mitsuda N."/>
            <person name="Wang M."/>
            <person name="Liu G.H."/>
            <person name="Pecoraro L."/>
            <person name="Huang H.X."/>
            <person name="Xiao X.J."/>
            <person name="Lin M."/>
            <person name="Wu X.Y."/>
            <person name="Wu W.L."/>
            <person name="Chen Y.Y."/>
            <person name="Chang S.B."/>
            <person name="Sakamoto S."/>
            <person name="Ohme-Takagi M."/>
            <person name="Yagi M."/>
            <person name="Zeng S.J."/>
            <person name="Shen C.Y."/>
            <person name="Yeh C.M."/>
            <person name="Luo Y.B."/>
            <person name="Tsai W.C."/>
            <person name="Van de Peer Y."/>
            <person name="Liu Z.J."/>
        </authorList>
    </citation>
    <scope>NUCLEOTIDE SEQUENCE [LARGE SCALE GENOMIC DNA]</scope>
    <source>
        <strain evidence="3">cv. Shenzhen</strain>
        <tissue evidence="2">Stem</tissue>
    </source>
</reference>
<dbReference type="GO" id="GO:0003824">
    <property type="term" value="F:catalytic activity"/>
    <property type="evidence" value="ECO:0007669"/>
    <property type="project" value="InterPro"/>
</dbReference>
<dbReference type="AlphaFoldDB" id="A0A2I0AA64"/>
<dbReference type="Pfam" id="PF03372">
    <property type="entry name" value="Exo_endo_phos"/>
    <property type="match status" value="1"/>
</dbReference>
<sequence>MNKVIFWNCRGTGTKAKCSRNYLHNMIRDHSPYLVFLLETRQVHVNRRFIDKLFGRRWSFAVIPSQGNSGGIILAWDDNKVNIHILLEHRQVLLVEASAVNGGTCITGGVYASNDEYQRKDLWETLKPLLHQDMPVVLGGDFNCIVGQEEKKGGRPFRDDIACQDFLQFMQNTDLRDAGYSGSSFTWCNNQSGGKRIWERLDRVLFNSAALVQILGLQVSHLARIGSDHCPLLLSCGLNIFRPQGGVKFEDVWLTYEQATVIVRNSWRYSTRGSPSTVLSKKSARTLRALKK</sequence>
<dbReference type="EMBL" id="KZ452004">
    <property type="protein sequence ID" value="PKA52443.1"/>
    <property type="molecule type" value="Genomic_DNA"/>
</dbReference>
<organism evidence="2 3">
    <name type="scientific">Apostasia shenzhenica</name>
    <dbReference type="NCBI Taxonomy" id="1088818"/>
    <lineage>
        <taxon>Eukaryota</taxon>
        <taxon>Viridiplantae</taxon>
        <taxon>Streptophyta</taxon>
        <taxon>Embryophyta</taxon>
        <taxon>Tracheophyta</taxon>
        <taxon>Spermatophyta</taxon>
        <taxon>Magnoliopsida</taxon>
        <taxon>Liliopsida</taxon>
        <taxon>Asparagales</taxon>
        <taxon>Orchidaceae</taxon>
        <taxon>Apostasioideae</taxon>
        <taxon>Apostasia</taxon>
    </lineage>
</organism>
<protein>
    <recommendedName>
        <fullName evidence="1">Endonuclease/exonuclease/phosphatase domain-containing protein</fullName>
    </recommendedName>
</protein>
<dbReference type="PANTHER" id="PTHR33710:SF64">
    <property type="entry name" value="ENDONUCLEASE_EXONUCLEASE_PHOSPHATASE DOMAIN-CONTAINING PROTEIN"/>
    <property type="match status" value="1"/>
</dbReference>
<name>A0A2I0AA64_9ASPA</name>
<dbReference type="InterPro" id="IPR005135">
    <property type="entry name" value="Endo/exonuclease/phosphatase"/>
</dbReference>
<proteinExistence type="predicted"/>
<dbReference type="InterPro" id="IPR036691">
    <property type="entry name" value="Endo/exonu/phosph_ase_sf"/>
</dbReference>
<evidence type="ECO:0000313" key="2">
    <source>
        <dbReference type="EMBL" id="PKA52443.1"/>
    </source>
</evidence>
<evidence type="ECO:0000313" key="3">
    <source>
        <dbReference type="Proteomes" id="UP000236161"/>
    </source>
</evidence>
<accession>A0A2I0AA64</accession>
<gene>
    <name evidence="2" type="ORF">AXF42_Ash020404</name>
</gene>
<keyword evidence="3" id="KW-1185">Reference proteome</keyword>
<dbReference type="SUPFAM" id="SSF56219">
    <property type="entry name" value="DNase I-like"/>
    <property type="match status" value="1"/>
</dbReference>
<dbReference type="Proteomes" id="UP000236161">
    <property type="component" value="Unassembled WGS sequence"/>
</dbReference>
<dbReference type="Gene3D" id="3.60.10.10">
    <property type="entry name" value="Endonuclease/exonuclease/phosphatase"/>
    <property type="match status" value="1"/>
</dbReference>
<dbReference type="PANTHER" id="PTHR33710">
    <property type="entry name" value="BNAC02G09200D PROTEIN"/>
    <property type="match status" value="1"/>
</dbReference>